<reference evidence="10" key="1">
    <citation type="submission" date="2020-05" db="EMBL/GenBank/DDBJ databases">
        <authorList>
            <person name="Chiriac C."/>
            <person name="Salcher M."/>
            <person name="Ghai R."/>
            <person name="Kavagutti S V."/>
        </authorList>
    </citation>
    <scope>NUCLEOTIDE SEQUENCE</scope>
</reference>
<evidence type="ECO:0000256" key="7">
    <source>
        <dbReference type="SAM" id="Phobius"/>
    </source>
</evidence>
<evidence type="ECO:0000256" key="4">
    <source>
        <dbReference type="ARBA" id="ARBA00022692"/>
    </source>
</evidence>
<keyword evidence="3" id="KW-1003">Cell membrane</keyword>
<dbReference type="PANTHER" id="PTHR43163:SF6">
    <property type="entry name" value="DIPEPTIDE TRANSPORT SYSTEM PERMEASE PROTEIN DPPB-RELATED"/>
    <property type="match status" value="1"/>
</dbReference>
<dbReference type="CDD" id="cd06261">
    <property type="entry name" value="TM_PBP2"/>
    <property type="match status" value="1"/>
</dbReference>
<feature type="domain" description="ABC transmembrane type-1" evidence="8">
    <location>
        <begin position="97"/>
        <end position="323"/>
    </location>
</feature>
<dbReference type="PROSITE" id="PS50928">
    <property type="entry name" value="ABC_TM1"/>
    <property type="match status" value="1"/>
</dbReference>
<feature type="transmembrane region" description="Helical" evidence="7">
    <location>
        <begin position="204"/>
        <end position="223"/>
    </location>
</feature>
<evidence type="ECO:0000256" key="2">
    <source>
        <dbReference type="ARBA" id="ARBA00022448"/>
    </source>
</evidence>
<evidence type="ECO:0000256" key="5">
    <source>
        <dbReference type="ARBA" id="ARBA00022989"/>
    </source>
</evidence>
<protein>
    <submittedName>
        <fullName evidence="10">Unannotated protein</fullName>
    </submittedName>
</protein>
<dbReference type="InterPro" id="IPR045621">
    <property type="entry name" value="BPD_transp_1_N"/>
</dbReference>
<keyword evidence="6 7" id="KW-0472">Membrane</keyword>
<dbReference type="InterPro" id="IPR035906">
    <property type="entry name" value="MetI-like_sf"/>
</dbReference>
<dbReference type="Gene3D" id="1.10.3720.10">
    <property type="entry name" value="MetI-like"/>
    <property type="match status" value="1"/>
</dbReference>
<dbReference type="InterPro" id="IPR000515">
    <property type="entry name" value="MetI-like"/>
</dbReference>
<comment type="subcellular location">
    <subcellularLocation>
        <location evidence="1">Cell membrane</location>
        <topology evidence="1">Multi-pass membrane protein</topology>
    </subcellularLocation>
</comment>
<dbReference type="Pfam" id="PF19300">
    <property type="entry name" value="BPD_transp_1_N"/>
    <property type="match status" value="1"/>
</dbReference>
<dbReference type="Pfam" id="PF00528">
    <property type="entry name" value="BPD_transp_1"/>
    <property type="match status" value="1"/>
</dbReference>
<evidence type="ECO:0000313" key="9">
    <source>
        <dbReference type="EMBL" id="CAB4590458.1"/>
    </source>
</evidence>
<organism evidence="10">
    <name type="scientific">freshwater metagenome</name>
    <dbReference type="NCBI Taxonomy" id="449393"/>
    <lineage>
        <taxon>unclassified sequences</taxon>
        <taxon>metagenomes</taxon>
        <taxon>ecological metagenomes</taxon>
    </lineage>
</organism>
<proteinExistence type="predicted"/>
<feature type="transmembrane region" description="Helical" evidence="7">
    <location>
        <begin position="103"/>
        <end position="124"/>
    </location>
</feature>
<feature type="transmembrane region" description="Helical" evidence="7">
    <location>
        <begin position="304"/>
        <end position="326"/>
    </location>
</feature>
<dbReference type="GO" id="GO:0071916">
    <property type="term" value="F:dipeptide transmembrane transporter activity"/>
    <property type="evidence" value="ECO:0007669"/>
    <property type="project" value="TreeGrafter"/>
</dbReference>
<dbReference type="GO" id="GO:0005886">
    <property type="term" value="C:plasma membrane"/>
    <property type="evidence" value="ECO:0007669"/>
    <property type="project" value="UniProtKB-SubCell"/>
</dbReference>
<evidence type="ECO:0000256" key="1">
    <source>
        <dbReference type="ARBA" id="ARBA00004651"/>
    </source>
</evidence>
<feature type="transmembrane region" description="Helical" evidence="7">
    <location>
        <begin position="136"/>
        <end position="161"/>
    </location>
</feature>
<feature type="transmembrane region" description="Helical" evidence="7">
    <location>
        <begin position="12"/>
        <end position="32"/>
    </location>
</feature>
<dbReference type="PANTHER" id="PTHR43163">
    <property type="entry name" value="DIPEPTIDE TRANSPORT SYSTEM PERMEASE PROTEIN DPPB-RELATED"/>
    <property type="match status" value="1"/>
</dbReference>
<dbReference type="EMBL" id="CAEZUG010000024">
    <property type="protein sequence ID" value="CAB4590458.1"/>
    <property type="molecule type" value="Genomic_DNA"/>
</dbReference>
<dbReference type="SUPFAM" id="SSF161098">
    <property type="entry name" value="MetI-like"/>
    <property type="match status" value="1"/>
</dbReference>
<keyword evidence="2" id="KW-0813">Transport</keyword>
<sequence>MRLLRFSAWRLLSIGPVLVGVVTFTFLLVRILPGDPVGTLLGPNSNAQDRIDLTARLGLDRPIYVQFYNFVVDLFHGDFGKSIQTGRPVVEELGAIFPATLELIIFSLFIALIVGVVLGLTSALREKKASDRVIRLATLVGNSMPEFWMGLILILIFYGWLGIVPAPSGRLDTGITVAHITGMEFVDSILTFNKEAFISSGRHLFLPALTIVFVISAPITRSVRASALEVISSDSYIAAKAHGIGGWALIRKYLVRNSLISLPTLSAIIFGFMLGSIVLVETVFGWQGFGQWALKGLSLRDYPVIQLTVMTVAFFYIIAFFIADVVHSILDPRIDI</sequence>
<evidence type="ECO:0000256" key="6">
    <source>
        <dbReference type="ARBA" id="ARBA00023136"/>
    </source>
</evidence>
<dbReference type="EMBL" id="CAEZZB010000007">
    <property type="protein sequence ID" value="CAB4739062.1"/>
    <property type="molecule type" value="Genomic_DNA"/>
</dbReference>
<evidence type="ECO:0000313" key="10">
    <source>
        <dbReference type="EMBL" id="CAB4739062.1"/>
    </source>
</evidence>
<evidence type="ECO:0000256" key="3">
    <source>
        <dbReference type="ARBA" id="ARBA00022475"/>
    </source>
</evidence>
<feature type="transmembrane region" description="Helical" evidence="7">
    <location>
        <begin position="259"/>
        <end position="284"/>
    </location>
</feature>
<evidence type="ECO:0000259" key="8">
    <source>
        <dbReference type="PROSITE" id="PS50928"/>
    </source>
</evidence>
<keyword evidence="4 7" id="KW-0812">Transmembrane</keyword>
<name>A0A6J6SVV7_9ZZZZ</name>
<keyword evidence="5 7" id="KW-1133">Transmembrane helix</keyword>
<accession>A0A6J6SVV7</accession>
<dbReference type="AlphaFoldDB" id="A0A6J6SVV7"/>
<gene>
    <name evidence="9" type="ORF">UFOPK1795_00560</name>
    <name evidence="10" type="ORF">UFOPK2816_00160</name>
</gene>